<dbReference type="KEGG" id="ela:UCREL1_11235"/>
<sequence length="130" mass="14041">MARDTILALHDVAARHAALNAPGIANATANANITVTDGIGTTLGIILEIEVEIKTGFETTTLINDLESAVSLLTDPREVQETAPMDYDERMTDIGDLRTEAAQEVSHLVLATVRATLKIKLGARRAHRRQ</sequence>
<evidence type="ECO:0000313" key="1">
    <source>
        <dbReference type="EMBL" id="EMR61843.1"/>
    </source>
</evidence>
<gene>
    <name evidence="1" type="ORF">UCREL1_11235</name>
</gene>
<proteinExistence type="predicted"/>
<dbReference type="EMBL" id="KB707540">
    <property type="protein sequence ID" value="EMR61843.1"/>
    <property type="molecule type" value="Genomic_DNA"/>
</dbReference>
<organism evidence="1 2">
    <name type="scientific">Eutypa lata (strain UCR-EL1)</name>
    <name type="common">Grapevine dieback disease fungus</name>
    <name type="synonym">Eutypa armeniacae</name>
    <dbReference type="NCBI Taxonomy" id="1287681"/>
    <lineage>
        <taxon>Eukaryota</taxon>
        <taxon>Fungi</taxon>
        <taxon>Dikarya</taxon>
        <taxon>Ascomycota</taxon>
        <taxon>Pezizomycotina</taxon>
        <taxon>Sordariomycetes</taxon>
        <taxon>Xylariomycetidae</taxon>
        <taxon>Xylariales</taxon>
        <taxon>Diatrypaceae</taxon>
        <taxon>Eutypa</taxon>
    </lineage>
</organism>
<dbReference type="AlphaFoldDB" id="M7SCD2"/>
<protein>
    <submittedName>
        <fullName evidence="1">Uncharacterized protein</fullName>
    </submittedName>
</protein>
<evidence type="ECO:0000313" key="2">
    <source>
        <dbReference type="Proteomes" id="UP000012174"/>
    </source>
</evidence>
<name>M7SCD2_EUTLA</name>
<dbReference type="Proteomes" id="UP000012174">
    <property type="component" value="Unassembled WGS sequence"/>
</dbReference>
<accession>M7SCD2</accession>
<reference evidence="2" key="1">
    <citation type="journal article" date="2013" name="Genome Announc.">
        <title>Draft genome sequence of the grapevine dieback fungus Eutypa lata UCR-EL1.</title>
        <authorList>
            <person name="Blanco-Ulate B."/>
            <person name="Rolshausen P.E."/>
            <person name="Cantu D."/>
        </authorList>
    </citation>
    <scope>NUCLEOTIDE SEQUENCE [LARGE SCALE GENOMIC DNA]</scope>
    <source>
        <strain evidence="2">UCR-EL1</strain>
    </source>
</reference>
<dbReference type="HOGENOM" id="CLU_1938153_0_0_1"/>
<keyword evidence="2" id="KW-1185">Reference proteome</keyword>